<dbReference type="RefSeq" id="WP_092842141.1">
    <property type="nucleotide sequence ID" value="NZ_FOVP01000031.1"/>
</dbReference>
<dbReference type="PANTHER" id="PTHR46268:SF6">
    <property type="entry name" value="UNIVERSAL STRESS PROTEIN UP12"/>
    <property type="match status" value="1"/>
</dbReference>
<dbReference type="PRINTS" id="PR01438">
    <property type="entry name" value="UNVRSLSTRESS"/>
</dbReference>
<dbReference type="EMBL" id="FOVP01000031">
    <property type="protein sequence ID" value="SFO35554.1"/>
    <property type="molecule type" value="Genomic_DNA"/>
</dbReference>
<protein>
    <submittedName>
        <fullName evidence="3">Nucleotide-binding universal stress protein, UspA family</fullName>
    </submittedName>
</protein>
<name>A0A1I5GHQ1_9RHOB</name>
<dbReference type="STRING" id="1005928.SAMN04487859_1314"/>
<accession>A0A1I5GHQ1</accession>
<dbReference type="SUPFAM" id="SSF52402">
    <property type="entry name" value="Adenine nucleotide alpha hydrolases-like"/>
    <property type="match status" value="2"/>
</dbReference>
<dbReference type="Gene3D" id="3.40.50.620">
    <property type="entry name" value="HUPs"/>
    <property type="match status" value="2"/>
</dbReference>
<dbReference type="InterPro" id="IPR006015">
    <property type="entry name" value="Universal_stress_UspA"/>
</dbReference>
<evidence type="ECO:0000259" key="2">
    <source>
        <dbReference type="Pfam" id="PF00582"/>
    </source>
</evidence>
<comment type="similarity">
    <text evidence="1">Belongs to the universal stress protein A family.</text>
</comment>
<keyword evidence="4" id="KW-1185">Reference proteome</keyword>
<dbReference type="AlphaFoldDB" id="A0A1I5GHQ1"/>
<dbReference type="Pfam" id="PF00582">
    <property type="entry name" value="Usp"/>
    <property type="match status" value="2"/>
</dbReference>
<evidence type="ECO:0000256" key="1">
    <source>
        <dbReference type="ARBA" id="ARBA00008791"/>
    </source>
</evidence>
<reference evidence="4" key="1">
    <citation type="submission" date="2016-10" db="EMBL/GenBank/DDBJ databases">
        <authorList>
            <person name="Varghese N."/>
            <person name="Submissions S."/>
        </authorList>
    </citation>
    <scope>NUCLEOTIDE SEQUENCE [LARGE SCALE GENOMIC DNA]</scope>
    <source>
        <strain evidence="4">DSM 28463</strain>
    </source>
</reference>
<dbReference type="OrthoDB" id="5564966at2"/>
<feature type="domain" description="UspA" evidence="2">
    <location>
        <begin position="147"/>
        <end position="285"/>
    </location>
</feature>
<proteinExistence type="inferred from homology"/>
<dbReference type="CDD" id="cd00293">
    <property type="entry name" value="USP-like"/>
    <property type="match status" value="2"/>
</dbReference>
<evidence type="ECO:0000313" key="3">
    <source>
        <dbReference type="EMBL" id="SFO35554.1"/>
    </source>
</evidence>
<evidence type="ECO:0000313" key="4">
    <source>
        <dbReference type="Proteomes" id="UP000198599"/>
    </source>
</evidence>
<organism evidence="3 4">
    <name type="scientific">Roseovarius lutimaris</name>
    <dbReference type="NCBI Taxonomy" id="1005928"/>
    <lineage>
        <taxon>Bacteria</taxon>
        <taxon>Pseudomonadati</taxon>
        <taxon>Pseudomonadota</taxon>
        <taxon>Alphaproteobacteria</taxon>
        <taxon>Rhodobacterales</taxon>
        <taxon>Roseobacteraceae</taxon>
        <taxon>Roseovarius</taxon>
    </lineage>
</organism>
<dbReference type="PANTHER" id="PTHR46268">
    <property type="entry name" value="STRESS RESPONSE PROTEIN NHAX"/>
    <property type="match status" value="1"/>
</dbReference>
<gene>
    <name evidence="3" type="ORF">SAMN04487859_1314</name>
</gene>
<sequence>MKPIRIFAAIDRFPEDDAVLLRGIKVATRHSVALTIVHVIDLPDHAASAARISTSRGQAEFAAHDRIEAALHQHGIDPVGVEIRVETGNPAERLVEICNDLKPMLVVMRAHHQPWIVRKLLGSTTENVVAAVHAPVLIVRPTIDKPYDRVLLAVDGPETAPPALSLVSALLPDAKVHMVQAVALAPQLKQAMLRVGLARSDLTTHHDMLVQDAEARVGSLAAGLRPRATWQVLRGDAAKELARATHAPDVDLIALGPNRSGLLTGVFIGSVMRRLLRDADCDVLIGRPLGTGMPNVIARRDPTAAQSANTLRPLEI</sequence>
<dbReference type="Proteomes" id="UP000198599">
    <property type="component" value="Unassembled WGS sequence"/>
</dbReference>
<feature type="domain" description="UspA" evidence="2">
    <location>
        <begin position="5"/>
        <end position="140"/>
    </location>
</feature>
<dbReference type="InterPro" id="IPR014729">
    <property type="entry name" value="Rossmann-like_a/b/a_fold"/>
</dbReference>
<dbReference type="InterPro" id="IPR006016">
    <property type="entry name" value="UspA"/>
</dbReference>